<evidence type="ECO:0000256" key="1">
    <source>
        <dbReference type="SAM" id="MobiDB-lite"/>
    </source>
</evidence>
<keyword evidence="3" id="KW-1185">Reference proteome</keyword>
<reference evidence="2" key="1">
    <citation type="submission" date="2023-08" db="EMBL/GenBank/DDBJ databases">
        <authorList>
            <person name="Chen Y."/>
            <person name="Shah S."/>
            <person name="Dougan E. K."/>
            <person name="Thang M."/>
            <person name="Chan C."/>
        </authorList>
    </citation>
    <scope>NUCLEOTIDE SEQUENCE</scope>
</reference>
<comment type="caution">
    <text evidence="2">The sequence shown here is derived from an EMBL/GenBank/DDBJ whole genome shotgun (WGS) entry which is preliminary data.</text>
</comment>
<sequence>MAKGPKGPPKGKGKGPGYPSEAEPEEFLERYCLGRRSLVPSGSYRLAAHPKKSADGPPPVCEGEYYFDVATGKLQAQDSSAEKMEIGSFSAEVVNLGPMERPGDLALPVVKVCASEVMREMQNPENANAFFVLPSQLNGAEFPSHCSIVASVEEYKYDHTGGPCAQLAAHPALAQFLLHNAATHSKPAGINAARQLVSSVNASLLNAGLTSKKHTFDVVNGYLKMPVPESDEAASSVLAALSVQLQAAQLRLLVASEVPVLGLTPSKTSFSQATHRVNLVYASAVPINAYVNGIGAVSKGFGDLQLQEFQRKVAELFLVAQHLGGTADPDH</sequence>
<evidence type="ECO:0000313" key="2">
    <source>
        <dbReference type="EMBL" id="CAJ1393905.1"/>
    </source>
</evidence>
<dbReference type="Proteomes" id="UP001178507">
    <property type="component" value="Unassembled WGS sequence"/>
</dbReference>
<protein>
    <submittedName>
        <fullName evidence="2">Uncharacterized protein</fullName>
    </submittedName>
</protein>
<dbReference type="EMBL" id="CAUJNA010002669">
    <property type="protein sequence ID" value="CAJ1393905.1"/>
    <property type="molecule type" value="Genomic_DNA"/>
</dbReference>
<evidence type="ECO:0000313" key="3">
    <source>
        <dbReference type="Proteomes" id="UP001178507"/>
    </source>
</evidence>
<accession>A0AA36N0N0</accession>
<organism evidence="2 3">
    <name type="scientific">Effrenium voratum</name>
    <dbReference type="NCBI Taxonomy" id="2562239"/>
    <lineage>
        <taxon>Eukaryota</taxon>
        <taxon>Sar</taxon>
        <taxon>Alveolata</taxon>
        <taxon>Dinophyceae</taxon>
        <taxon>Suessiales</taxon>
        <taxon>Symbiodiniaceae</taxon>
        <taxon>Effrenium</taxon>
    </lineage>
</organism>
<proteinExistence type="predicted"/>
<dbReference type="AlphaFoldDB" id="A0AA36N0N0"/>
<feature type="region of interest" description="Disordered" evidence="1">
    <location>
        <begin position="1"/>
        <end position="22"/>
    </location>
</feature>
<name>A0AA36N0N0_9DINO</name>
<gene>
    <name evidence="2" type="ORF">EVOR1521_LOCUS18668</name>
</gene>